<dbReference type="OrthoDB" id="8523426at2"/>
<dbReference type="GO" id="GO:0010181">
    <property type="term" value="F:FMN binding"/>
    <property type="evidence" value="ECO:0007669"/>
    <property type="project" value="InterPro"/>
</dbReference>
<evidence type="ECO:0000256" key="3">
    <source>
        <dbReference type="ARBA" id="ARBA00023002"/>
    </source>
</evidence>
<keyword evidence="3" id="KW-0560">Oxidoreductase</keyword>
<accession>A0A432WY51</accession>
<gene>
    <name evidence="5" type="ORF">CWE13_03400</name>
</gene>
<dbReference type="EMBL" id="PIPP01000001">
    <property type="protein sequence ID" value="RUO38702.1"/>
    <property type="molecule type" value="Genomic_DNA"/>
</dbReference>
<evidence type="ECO:0000259" key="4">
    <source>
        <dbReference type="Pfam" id="PF00724"/>
    </source>
</evidence>
<protein>
    <submittedName>
        <fullName evidence="5">Alkene reductase</fullName>
    </submittedName>
</protein>
<name>A0A432WY51_9GAMM</name>
<dbReference type="AlphaFoldDB" id="A0A432WY51"/>
<dbReference type="InterPro" id="IPR045247">
    <property type="entry name" value="Oye-like"/>
</dbReference>
<dbReference type="CDD" id="cd02933">
    <property type="entry name" value="OYE_like_FMN"/>
    <property type="match status" value="1"/>
</dbReference>
<dbReference type="PANTHER" id="PTHR22893">
    <property type="entry name" value="NADH OXIDOREDUCTASE-RELATED"/>
    <property type="match status" value="1"/>
</dbReference>
<dbReference type="Pfam" id="PF00724">
    <property type="entry name" value="Oxidored_FMN"/>
    <property type="match status" value="1"/>
</dbReference>
<sequence>MSPVLFEAFPLNSALTLANRFVMAPLTRCMAGPGLVPTDTMADYYARRADAGLIISEATIIRADAQGYPNVPGIFSDEQIAGWKKVTAKVHANGGKIFMQLWHVGRVAHSHFSGLQPVAPSAVKHEGTLPRMRDLSYEMPKALTKEDIQQLVSDYVTAAKNAMAAGFDGVEIHGANGYLIDQFLHFDTNKRTDEYGETPENMSRFALEVVDAVTAAVGAERTALRITPGAYAHIEPDARDREVFDYFIEQLNQRELAYLHLGIFDDSMTFEHLGGRSSTYIRERYQGTFISVGGLTPETAAQGITENAFDLAAIGRPFIANPDFVNRVREQKPLVEYDASMLAELV</sequence>
<comment type="caution">
    <text evidence="5">The sequence shown here is derived from an EMBL/GenBank/DDBJ whole genome shotgun (WGS) entry which is preliminary data.</text>
</comment>
<dbReference type="InterPro" id="IPR013785">
    <property type="entry name" value="Aldolase_TIM"/>
</dbReference>
<evidence type="ECO:0000256" key="1">
    <source>
        <dbReference type="ARBA" id="ARBA00001917"/>
    </source>
</evidence>
<evidence type="ECO:0000313" key="5">
    <source>
        <dbReference type="EMBL" id="RUO38702.1"/>
    </source>
</evidence>
<feature type="domain" description="NADH:flavin oxidoreductase/NADH oxidase N-terminal" evidence="4">
    <location>
        <begin position="5"/>
        <end position="333"/>
    </location>
</feature>
<evidence type="ECO:0000256" key="2">
    <source>
        <dbReference type="ARBA" id="ARBA00005979"/>
    </source>
</evidence>
<dbReference type="Proteomes" id="UP000286934">
    <property type="component" value="Unassembled WGS sequence"/>
</dbReference>
<keyword evidence="6" id="KW-1185">Reference proteome</keyword>
<reference evidence="6" key="1">
    <citation type="journal article" date="2018" name="Front. Microbiol.">
        <title>Genome-Based Analysis Reveals the Taxonomy and Diversity of the Family Idiomarinaceae.</title>
        <authorList>
            <person name="Liu Y."/>
            <person name="Lai Q."/>
            <person name="Shao Z."/>
        </authorList>
    </citation>
    <scope>NUCLEOTIDE SEQUENCE [LARGE SCALE GENOMIC DNA]</scope>
    <source>
        <strain evidence="6">AIS</strain>
    </source>
</reference>
<organism evidence="5 6">
    <name type="scientific">Aliidiomarina shirensis</name>
    <dbReference type="NCBI Taxonomy" id="1048642"/>
    <lineage>
        <taxon>Bacteria</taxon>
        <taxon>Pseudomonadati</taxon>
        <taxon>Pseudomonadota</taxon>
        <taxon>Gammaproteobacteria</taxon>
        <taxon>Alteromonadales</taxon>
        <taxon>Idiomarinaceae</taxon>
        <taxon>Aliidiomarina</taxon>
    </lineage>
</organism>
<dbReference type="GO" id="GO:0016628">
    <property type="term" value="F:oxidoreductase activity, acting on the CH-CH group of donors, NAD or NADP as acceptor"/>
    <property type="evidence" value="ECO:0007669"/>
    <property type="project" value="UniProtKB-ARBA"/>
</dbReference>
<dbReference type="InterPro" id="IPR001155">
    <property type="entry name" value="OxRdtase_FMN_N"/>
</dbReference>
<proteinExistence type="inferred from homology"/>
<dbReference type="PANTHER" id="PTHR22893:SF55">
    <property type="entry name" value="OXIDOREDUCTASE-RELATED"/>
    <property type="match status" value="1"/>
</dbReference>
<evidence type="ECO:0000313" key="6">
    <source>
        <dbReference type="Proteomes" id="UP000286934"/>
    </source>
</evidence>
<dbReference type="RefSeq" id="WP_126805919.1">
    <property type="nucleotide sequence ID" value="NZ_PIPP01000001.1"/>
</dbReference>
<dbReference type="Gene3D" id="3.20.20.70">
    <property type="entry name" value="Aldolase class I"/>
    <property type="match status" value="1"/>
</dbReference>
<comment type="similarity">
    <text evidence="2">Belongs to the NADH:flavin oxidoreductase/NADH oxidase family.</text>
</comment>
<dbReference type="SUPFAM" id="SSF51395">
    <property type="entry name" value="FMN-linked oxidoreductases"/>
    <property type="match status" value="1"/>
</dbReference>
<dbReference type="GO" id="GO:0005829">
    <property type="term" value="C:cytosol"/>
    <property type="evidence" value="ECO:0007669"/>
    <property type="project" value="TreeGrafter"/>
</dbReference>
<comment type="cofactor">
    <cofactor evidence="1">
        <name>FMN</name>
        <dbReference type="ChEBI" id="CHEBI:58210"/>
    </cofactor>
</comment>
<dbReference type="FunFam" id="3.20.20.70:FF:000059">
    <property type="entry name" value="N-ethylmaleimide reductase, FMN-linked"/>
    <property type="match status" value="1"/>
</dbReference>